<dbReference type="AlphaFoldDB" id="A0A0A9FUT2"/>
<reference evidence="1" key="1">
    <citation type="submission" date="2014-09" db="EMBL/GenBank/DDBJ databases">
        <authorList>
            <person name="Magalhaes I.L.F."/>
            <person name="Oliveira U."/>
            <person name="Santos F.R."/>
            <person name="Vidigal T.H.D.A."/>
            <person name="Brescovit A.D."/>
            <person name="Santos A.J."/>
        </authorList>
    </citation>
    <scope>NUCLEOTIDE SEQUENCE</scope>
    <source>
        <tissue evidence="1">Shoot tissue taken approximately 20 cm above the soil surface</tissue>
    </source>
</reference>
<name>A0A0A9FUT2_ARUDO</name>
<organism evidence="1">
    <name type="scientific">Arundo donax</name>
    <name type="common">Giant reed</name>
    <name type="synonym">Donax arundinaceus</name>
    <dbReference type="NCBI Taxonomy" id="35708"/>
    <lineage>
        <taxon>Eukaryota</taxon>
        <taxon>Viridiplantae</taxon>
        <taxon>Streptophyta</taxon>
        <taxon>Embryophyta</taxon>
        <taxon>Tracheophyta</taxon>
        <taxon>Spermatophyta</taxon>
        <taxon>Magnoliopsida</taxon>
        <taxon>Liliopsida</taxon>
        <taxon>Poales</taxon>
        <taxon>Poaceae</taxon>
        <taxon>PACMAD clade</taxon>
        <taxon>Arundinoideae</taxon>
        <taxon>Arundineae</taxon>
        <taxon>Arundo</taxon>
    </lineage>
</organism>
<accession>A0A0A9FUT2</accession>
<reference evidence="1" key="2">
    <citation type="journal article" date="2015" name="Data Brief">
        <title>Shoot transcriptome of the giant reed, Arundo donax.</title>
        <authorList>
            <person name="Barrero R.A."/>
            <person name="Guerrero F.D."/>
            <person name="Moolhuijzen P."/>
            <person name="Goolsby J.A."/>
            <person name="Tidwell J."/>
            <person name="Bellgard S.E."/>
            <person name="Bellgard M.I."/>
        </authorList>
    </citation>
    <scope>NUCLEOTIDE SEQUENCE</scope>
    <source>
        <tissue evidence="1">Shoot tissue taken approximately 20 cm above the soil surface</tissue>
    </source>
</reference>
<proteinExistence type="predicted"/>
<protein>
    <submittedName>
        <fullName evidence="1">Uncharacterized protein</fullName>
    </submittedName>
</protein>
<dbReference type="EMBL" id="GBRH01181869">
    <property type="protein sequence ID" value="JAE16027.1"/>
    <property type="molecule type" value="Transcribed_RNA"/>
</dbReference>
<sequence length="18" mass="2182">MQQEKQVKPKDKLQIRPS</sequence>
<evidence type="ECO:0000313" key="1">
    <source>
        <dbReference type="EMBL" id="JAE16027.1"/>
    </source>
</evidence>